<dbReference type="Proteomes" id="UP000257109">
    <property type="component" value="Unassembled WGS sequence"/>
</dbReference>
<evidence type="ECO:0000256" key="1">
    <source>
        <dbReference type="SAM" id="MobiDB-lite"/>
    </source>
</evidence>
<keyword evidence="3" id="KW-1185">Reference proteome</keyword>
<protein>
    <submittedName>
        <fullName evidence="2">Uncharacterized protein</fullName>
    </submittedName>
</protein>
<comment type="caution">
    <text evidence="2">The sequence shown here is derived from an EMBL/GenBank/DDBJ whole genome shotgun (WGS) entry which is preliminary data.</text>
</comment>
<sequence length="84" mass="10072">MLLFSCDNERERESRRGSQEYSVTADERQTCRQGQSQILLFKTLHLHRHRYCAEKERGKHRYSRKRENNGSVILTEHGLALHWC</sequence>
<feature type="region of interest" description="Disordered" evidence="1">
    <location>
        <begin position="1"/>
        <end position="21"/>
    </location>
</feature>
<feature type="compositionally biased region" description="Basic and acidic residues" evidence="1">
    <location>
        <begin position="7"/>
        <end position="18"/>
    </location>
</feature>
<gene>
    <name evidence="2" type="ORF">CR513_06946</name>
</gene>
<reference evidence="2" key="1">
    <citation type="submission" date="2018-05" db="EMBL/GenBank/DDBJ databases">
        <title>Draft genome of Mucuna pruriens seed.</title>
        <authorList>
            <person name="Nnadi N.E."/>
            <person name="Vos R."/>
            <person name="Hasami M.H."/>
            <person name="Devisetty U.K."/>
            <person name="Aguiy J.C."/>
        </authorList>
    </citation>
    <scope>NUCLEOTIDE SEQUENCE [LARGE SCALE GENOMIC DNA]</scope>
    <source>
        <strain evidence="2">JCA_2017</strain>
    </source>
</reference>
<accession>A0A371I168</accession>
<proteinExistence type="predicted"/>
<name>A0A371I168_MUCPR</name>
<evidence type="ECO:0000313" key="3">
    <source>
        <dbReference type="Proteomes" id="UP000257109"/>
    </source>
</evidence>
<dbReference type="EMBL" id="QJKJ01001210">
    <property type="protein sequence ID" value="RDY08788.1"/>
    <property type="molecule type" value="Genomic_DNA"/>
</dbReference>
<evidence type="ECO:0000313" key="2">
    <source>
        <dbReference type="EMBL" id="RDY08788.1"/>
    </source>
</evidence>
<feature type="non-terminal residue" evidence="2">
    <location>
        <position position="1"/>
    </location>
</feature>
<organism evidence="2 3">
    <name type="scientific">Mucuna pruriens</name>
    <name type="common">Velvet bean</name>
    <name type="synonym">Dolichos pruriens</name>
    <dbReference type="NCBI Taxonomy" id="157652"/>
    <lineage>
        <taxon>Eukaryota</taxon>
        <taxon>Viridiplantae</taxon>
        <taxon>Streptophyta</taxon>
        <taxon>Embryophyta</taxon>
        <taxon>Tracheophyta</taxon>
        <taxon>Spermatophyta</taxon>
        <taxon>Magnoliopsida</taxon>
        <taxon>eudicotyledons</taxon>
        <taxon>Gunneridae</taxon>
        <taxon>Pentapetalae</taxon>
        <taxon>rosids</taxon>
        <taxon>fabids</taxon>
        <taxon>Fabales</taxon>
        <taxon>Fabaceae</taxon>
        <taxon>Papilionoideae</taxon>
        <taxon>50 kb inversion clade</taxon>
        <taxon>NPAAA clade</taxon>
        <taxon>indigoferoid/millettioid clade</taxon>
        <taxon>Phaseoleae</taxon>
        <taxon>Mucuna</taxon>
    </lineage>
</organism>
<dbReference type="AlphaFoldDB" id="A0A371I168"/>